<dbReference type="Pfam" id="PF13237">
    <property type="entry name" value="Fer4_10"/>
    <property type="match status" value="1"/>
</dbReference>
<protein>
    <submittedName>
        <fullName evidence="10">FAD-dependent pyridine nucleotide-disulphide oxidoreductase</fullName>
    </submittedName>
</protein>
<dbReference type="SUPFAM" id="SSF54862">
    <property type="entry name" value="4Fe-4S ferredoxins"/>
    <property type="match status" value="1"/>
</dbReference>
<evidence type="ECO:0000313" key="11">
    <source>
        <dbReference type="Proteomes" id="UP000002620"/>
    </source>
</evidence>
<keyword evidence="3" id="KW-0004">4Fe-4S</keyword>
<feature type="domain" description="4Fe-4S ferredoxin-type" evidence="9">
    <location>
        <begin position="145"/>
        <end position="174"/>
    </location>
</feature>
<reference evidence="10 11" key="1">
    <citation type="submission" date="2009-10" db="EMBL/GenBank/DDBJ databases">
        <title>Complete sequence of chromosome of Ammonifex degensii KC4.</title>
        <authorList>
            <consortium name="US DOE Joint Genome Institute"/>
            <person name="Kerfeld C."/>
            <person name="Goodner B."/>
            <person name="Huber H."/>
            <person name="Stetter K."/>
            <person name="Lucas S."/>
            <person name="Copeland A."/>
            <person name="Lapidus A."/>
            <person name="Glavina del Rio T."/>
            <person name="Dalin E."/>
            <person name="Tice H."/>
            <person name="Bruce D."/>
            <person name="Goodwin L."/>
            <person name="Pitluck S."/>
            <person name="Saunders E."/>
            <person name="Brettin T."/>
            <person name="Detter J.C."/>
            <person name="Han C."/>
            <person name="Larimer F."/>
            <person name="Land M."/>
            <person name="Hauser L."/>
            <person name="Kyrpides N."/>
            <person name="Ovchinnikova G."/>
            <person name="Richardson P."/>
        </authorList>
    </citation>
    <scope>NUCLEOTIDE SEQUENCE [LARGE SCALE GENOMIC DNA]</scope>
    <source>
        <strain evidence="11">DSM 10501 / KC4</strain>
    </source>
</reference>
<evidence type="ECO:0000256" key="4">
    <source>
        <dbReference type="ARBA" id="ARBA00022723"/>
    </source>
</evidence>
<keyword evidence="7" id="KW-0408">Iron</keyword>
<proteinExistence type="inferred from homology"/>
<dbReference type="InterPro" id="IPR017896">
    <property type="entry name" value="4Fe4S_Fe-S-bd"/>
</dbReference>
<name>C9RB76_AMMDK</name>
<evidence type="ECO:0000256" key="6">
    <source>
        <dbReference type="ARBA" id="ARBA00023002"/>
    </source>
</evidence>
<dbReference type="Gene3D" id="3.30.70.20">
    <property type="match status" value="1"/>
</dbReference>
<dbReference type="Pfam" id="PF07992">
    <property type="entry name" value="Pyr_redox_2"/>
    <property type="match status" value="1"/>
</dbReference>
<dbReference type="Gene3D" id="3.40.50.720">
    <property type="entry name" value="NAD(P)-binding Rossmann-like Domain"/>
    <property type="match status" value="1"/>
</dbReference>
<evidence type="ECO:0000256" key="3">
    <source>
        <dbReference type="ARBA" id="ARBA00022485"/>
    </source>
</evidence>
<keyword evidence="6" id="KW-0560">Oxidoreductase</keyword>
<evidence type="ECO:0000256" key="2">
    <source>
        <dbReference type="ARBA" id="ARBA00006561"/>
    </source>
</evidence>
<evidence type="ECO:0000256" key="1">
    <source>
        <dbReference type="ARBA" id="ARBA00001974"/>
    </source>
</evidence>
<gene>
    <name evidence="10" type="ordered locus">Adeg_0342</name>
</gene>
<keyword evidence="5" id="KW-0274">FAD</keyword>
<keyword evidence="11" id="KW-1185">Reference proteome</keyword>
<dbReference type="InterPro" id="IPR017900">
    <property type="entry name" value="4Fe4S_Fe_S_CS"/>
</dbReference>
<dbReference type="PROSITE" id="PS00198">
    <property type="entry name" value="4FE4S_FER_1"/>
    <property type="match status" value="3"/>
</dbReference>
<dbReference type="PANTHER" id="PTHR43498">
    <property type="entry name" value="FERREDOXIN:COB-COM HETERODISULFIDE REDUCTASE SUBUNIT A"/>
    <property type="match status" value="1"/>
</dbReference>
<dbReference type="EMBL" id="CP001785">
    <property type="protein sequence ID" value="ACX51503.1"/>
    <property type="molecule type" value="Genomic_DNA"/>
</dbReference>
<dbReference type="SUPFAM" id="SSF51905">
    <property type="entry name" value="FAD/NAD(P)-binding domain"/>
    <property type="match status" value="2"/>
</dbReference>
<dbReference type="eggNOG" id="COG1148">
    <property type="taxonomic scope" value="Bacteria"/>
</dbReference>
<dbReference type="GO" id="GO:0051539">
    <property type="term" value="F:4 iron, 4 sulfur cluster binding"/>
    <property type="evidence" value="ECO:0007669"/>
    <property type="project" value="UniProtKB-KW"/>
</dbReference>
<dbReference type="PROSITE" id="PS51379">
    <property type="entry name" value="4FE4S_FER_2"/>
    <property type="match status" value="4"/>
</dbReference>
<dbReference type="Proteomes" id="UP000002620">
    <property type="component" value="Chromosome"/>
</dbReference>
<dbReference type="Gene3D" id="3.50.50.60">
    <property type="entry name" value="FAD/NAD(P)-binding domain"/>
    <property type="match status" value="1"/>
</dbReference>
<dbReference type="RefSeq" id="WP_015738381.1">
    <property type="nucleotide sequence ID" value="NC_013385.1"/>
</dbReference>
<dbReference type="InterPro" id="IPR036188">
    <property type="entry name" value="FAD/NAD-bd_sf"/>
</dbReference>
<sequence>MRKEGAVLVVGGGVAGIQASLELARLGFYVYLAERGPSIGGGMAYLDKTFPTEDCALCILSPFLVECARHRNIEILTGAEVKGLSGEPGNFRVKLELHPRGVKVEECRACGVCFKVCPVEVPDEFNQGLSSRKAIYQPYPQAFPRAAVIDWGSCTRCGRCRDTCPTKAIDLEMEPEEKELSVGAILLTPGFSLFSPASLSPAYGWGLLPQVITNLEMERILSASGPFGGAVIRPFDGGFPRRIAWLQCVGSRDRRLNRPFCSSVCCMIALKQAHLVRERTRGEVETVIFGMDLRAFGKRFEEYALRAQEDGVRFIPCRIHSLVPAGEGVRLRWVEEGEAREEVFDLVVLSLGLAPPAASDKLLDNLGIPAGHFGFCPQEIAGMGTGRPGIFVAGTFAGPKDIPEAVAEATAAVGEISSWLKETRGTRVTAPSYPPPLELAGEPRIGVVVCDCGTNIRGVVKVPEVVALARQLPGVVWAREFLYACSQDSQQVIKEAVLRHRLNRLVVAACSPRTHRPLFRETLQEVGLNPYLLEMVNIRDHCSWVHHDPEEATAKAQALCAMGVAKAARLKPLSPAQVPVVPRALVVGGGVAGLTAACSLADQGVEVVLVEKTGRIGGRARELYYGLDGEDPRRLSHKLTEKVQSHPRIRVYTGTVPVSCEGFIGNFKVKLSNGEEVRCGAVILATGALPHKPRSFLYGTDPRVTTLWEFEKGWAKERVRFTEAQEILFLQCVESRTPERPYCSRVCCSKTALLARQVKEQKPSARVYVLYRDVRTYGFREKLYDAARAAGVIYLRYTPDRPPQVEEEEGKLKVTLFDPLLGEELVFRPDLLVLATPMVAPPGRKEMAQIFKVPVDEYGFFWEAHPKLRPVDFAAEGIFLCGTAHSPRSLKECLIQAKAAAARVASILLQEELTGKGEVARVDPAKCVACLTCVRVCPYGAPRYTPEKGVVAIEPLACQGCGTCVGECPNAAIELEGYRREQMAAAVAGLLGVRG</sequence>
<dbReference type="InterPro" id="IPR023753">
    <property type="entry name" value="FAD/NAD-binding_dom"/>
</dbReference>
<feature type="domain" description="4Fe-4S ferredoxin-type" evidence="9">
    <location>
        <begin position="949"/>
        <end position="978"/>
    </location>
</feature>
<organism evidence="10 11">
    <name type="scientific">Ammonifex degensii (strain DSM 10501 / KC4)</name>
    <dbReference type="NCBI Taxonomy" id="429009"/>
    <lineage>
        <taxon>Bacteria</taxon>
        <taxon>Bacillati</taxon>
        <taxon>Bacillota</taxon>
        <taxon>Clostridia</taxon>
        <taxon>Thermoanaerobacterales</taxon>
        <taxon>Thermoanaerobacteraceae</taxon>
        <taxon>Ammonifex</taxon>
    </lineage>
</organism>
<evidence type="ECO:0000256" key="5">
    <source>
        <dbReference type="ARBA" id="ARBA00022827"/>
    </source>
</evidence>
<comment type="similarity">
    <text evidence="2">Belongs to the HdrA family.</text>
</comment>
<dbReference type="Pfam" id="PF13187">
    <property type="entry name" value="Fer4_9"/>
    <property type="match status" value="1"/>
</dbReference>
<dbReference type="STRING" id="429009.Adeg_0342"/>
<evidence type="ECO:0000259" key="9">
    <source>
        <dbReference type="PROSITE" id="PS51379"/>
    </source>
</evidence>
<comment type="cofactor">
    <cofactor evidence="1">
        <name>FAD</name>
        <dbReference type="ChEBI" id="CHEBI:57692"/>
    </cofactor>
</comment>
<evidence type="ECO:0000256" key="8">
    <source>
        <dbReference type="ARBA" id="ARBA00023014"/>
    </source>
</evidence>
<dbReference type="HOGENOM" id="CLU_004231_2_0_9"/>
<keyword evidence="8" id="KW-0411">Iron-sulfur</keyword>
<dbReference type="PANTHER" id="PTHR43498:SF1">
    <property type="entry name" value="COB--COM HETERODISULFIDE REDUCTASE IRON-SULFUR SUBUNIT A"/>
    <property type="match status" value="1"/>
</dbReference>
<dbReference type="GO" id="GO:0046872">
    <property type="term" value="F:metal ion binding"/>
    <property type="evidence" value="ECO:0007669"/>
    <property type="project" value="UniProtKB-KW"/>
</dbReference>
<feature type="domain" description="4Fe-4S ferredoxin-type" evidence="9">
    <location>
        <begin position="918"/>
        <end position="947"/>
    </location>
</feature>
<evidence type="ECO:0000313" key="10">
    <source>
        <dbReference type="EMBL" id="ACX51503.1"/>
    </source>
</evidence>
<dbReference type="Gene3D" id="3.30.70.3270">
    <property type="match status" value="1"/>
</dbReference>
<keyword evidence="5" id="KW-0285">Flavoprotein</keyword>
<keyword evidence="4" id="KW-0479">Metal-binding</keyword>
<dbReference type="OrthoDB" id="10014at2"/>
<feature type="domain" description="4Fe-4S ferredoxin-type" evidence="9">
    <location>
        <begin position="97"/>
        <end position="128"/>
    </location>
</feature>
<accession>C9RB76</accession>
<dbReference type="GO" id="GO:0016491">
    <property type="term" value="F:oxidoreductase activity"/>
    <property type="evidence" value="ECO:0007669"/>
    <property type="project" value="UniProtKB-KW"/>
</dbReference>
<dbReference type="InterPro" id="IPR039650">
    <property type="entry name" value="HdrA-like"/>
</dbReference>
<dbReference type="AlphaFoldDB" id="C9RB76"/>
<evidence type="ECO:0000256" key="7">
    <source>
        <dbReference type="ARBA" id="ARBA00023004"/>
    </source>
</evidence>
<dbReference type="KEGG" id="adg:Adeg_0342"/>